<sequence>MEFSKTLLYAILNISSVLLATLAPVISTELDHNLDSTERQEIINEIENFNAQALTLIRKTYELYSDDVSENTTLKFDEELQFHNTRNDNRNITNEELESIARLMVPSLDRYIKEFEIVRNIEQESRCIPIYGKTADCFAKLCRRSGSINVAYCCLESTIRKLKKIKAFLHKLFITLRKDVRHNLRNNITQFSLQEQEEFTMTILRRTSMQLDYIQNTLKKL</sequence>
<evidence type="ECO:0000313" key="3">
    <source>
        <dbReference type="RefSeq" id="XP_029652854.1"/>
    </source>
</evidence>
<evidence type="ECO:0000313" key="2">
    <source>
        <dbReference type="Proteomes" id="UP000515154"/>
    </source>
</evidence>
<evidence type="ECO:0000256" key="1">
    <source>
        <dbReference type="SAM" id="Phobius"/>
    </source>
</evidence>
<dbReference type="RefSeq" id="XP_029652854.1">
    <property type="nucleotide sequence ID" value="XM_029796994.2"/>
</dbReference>
<dbReference type="KEGG" id="osn:115226017"/>
<feature type="transmembrane region" description="Helical" evidence="1">
    <location>
        <begin position="7"/>
        <end position="26"/>
    </location>
</feature>
<dbReference type="AlphaFoldDB" id="A0A6P7TLR2"/>
<organism evidence="2 3">
    <name type="scientific">Octopus sinensis</name>
    <name type="common">East Asian common octopus</name>
    <dbReference type="NCBI Taxonomy" id="2607531"/>
    <lineage>
        <taxon>Eukaryota</taxon>
        <taxon>Metazoa</taxon>
        <taxon>Spiralia</taxon>
        <taxon>Lophotrochozoa</taxon>
        <taxon>Mollusca</taxon>
        <taxon>Cephalopoda</taxon>
        <taxon>Coleoidea</taxon>
        <taxon>Octopodiformes</taxon>
        <taxon>Octopoda</taxon>
        <taxon>Incirrata</taxon>
        <taxon>Octopodidae</taxon>
        <taxon>Octopus</taxon>
    </lineage>
</organism>
<gene>
    <name evidence="3" type="primary">LOC115226017</name>
</gene>
<proteinExistence type="predicted"/>
<accession>A0A6P7TLR2</accession>
<keyword evidence="1" id="KW-0812">Transmembrane</keyword>
<keyword evidence="1" id="KW-1133">Transmembrane helix</keyword>
<keyword evidence="2" id="KW-1185">Reference proteome</keyword>
<keyword evidence="1" id="KW-0472">Membrane</keyword>
<reference evidence="3" key="1">
    <citation type="submission" date="2025-08" db="UniProtKB">
        <authorList>
            <consortium name="RefSeq"/>
        </authorList>
    </citation>
    <scope>IDENTIFICATION</scope>
</reference>
<dbReference type="Proteomes" id="UP000515154">
    <property type="component" value="Linkage group LG2"/>
</dbReference>
<protein>
    <submittedName>
        <fullName evidence="3">Uncharacterized protein LOC115226017</fullName>
    </submittedName>
</protein>
<name>A0A6P7TLR2_9MOLL</name>